<reference evidence="1 2" key="1">
    <citation type="submission" date="2014-04" db="EMBL/GenBank/DDBJ databases">
        <authorList>
            <consortium name="DOE Joint Genome Institute"/>
            <person name="Kuo A."/>
            <person name="Kohler A."/>
            <person name="Jargeat P."/>
            <person name="Nagy L.G."/>
            <person name="Floudas D."/>
            <person name="Copeland A."/>
            <person name="Barry K.W."/>
            <person name="Cichocki N."/>
            <person name="Veneault-Fourrey C."/>
            <person name="LaButti K."/>
            <person name="Lindquist E.A."/>
            <person name="Lipzen A."/>
            <person name="Lundell T."/>
            <person name="Morin E."/>
            <person name="Murat C."/>
            <person name="Sun H."/>
            <person name="Tunlid A."/>
            <person name="Henrissat B."/>
            <person name="Grigoriev I.V."/>
            <person name="Hibbett D.S."/>
            <person name="Martin F."/>
            <person name="Nordberg H.P."/>
            <person name="Cantor M.N."/>
            <person name="Hua S.X."/>
        </authorList>
    </citation>
    <scope>NUCLEOTIDE SEQUENCE [LARGE SCALE GENOMIC DNA]</scope>
    <source>
        <strain evidence="1 2">Ve08.2h10</strain>
    </source>
</reference>
<proteinExistence type="predicted"/>
<dbReference type="HOGENOM" id="CLU_011151_0_1_1"/>
<gene>
    <name evidence="1" type="ORF">PAXRUDRAFT_684849</name>
</gene>
<dbReference type="EMBL" id="KN824892">
    <property type="protein sequence ID" value="KIK98444.1"/>
    <property type="molecule type" value="Genomic_DNA"/>
</dbReference>
<reference evidence="2" key="2">
    <citation type="submission" date="2015-01" db="EMBL/GenBank/DDBJ databases">
        <title>Evolutionary Origins and Diversification of the Mycorrhizal Mutualists.</title>
        <authorList>
            <consortium name="DOE Joint Genome Institute"/>
            <consortium name="Mycorrhizal Genomics Consortium"/>
            <person name="Kohler A."/>
            <person name="Kuo A."/>
            <person name="Nagy L.G."/>
            <person name="Floudas D."/>
            <person name="Copeland A."/>
            <person name="Barry K.W."/>
            <person name="Cichocki N."/>
            <person name="Veneault-Fourrey C."/>
            <person name="LaButti K."/>
            <person name="Lindquist E.A."/>
            <person name="Lipzen A."/>
            <person name="Lundell T."/>
            <person name="Morin E."/>
            <person name="Murat C."/>
            <person name="Riley R."/>
            <person name="Ohm R."/>
            <person name="Sun H."/>
            <person name="Tunlid A."/>
            <person name="Henrissat B."/>
            <person name="Grigoriev I.V."/>
            <person name="Hibbett D.S."/>
            <person name="Martin F."/>
        </authorList>
    </citation>
    <scope>NUCLEOTIDE SEQUENCE [LARGE SCALE GENOMIC DNA]</scope>
    <source>
        <strain evidence="2">Ve08.2h10</strain>
    </source>
</reference>
<sequence>MPSHLEDIPLDVLTQVAFFTIDSSPTSALGALLQLMLCCRNLHRHLSIDACPQLYARIFRAKFDLVGYCRREREPRTTSCLASELRVRQRVLRRIRLGEVVAHCLLDDLWVVYLMLLESDGLNELHLHAVGVGNWVLSVLRELHTRASNEIGEHAISLAVSVASLVLSHIQISSLPMNDRNQVLNLLRPFTTSVPKYLSANVNVVDELGILSTSGSRNRAPGRLTVPSKDSREVDKYPTKANYLSRFTIPFPNLLSSAVFLTFAFKEVTPLQIPPHLPPTRAVAIATERHGPTMADFVAITRRRTPLVADSFLQYQSRESDPDLAKEQRRPSRSVIHDEDFYRTARRLHAPTETWELQAYIPGLLTGVWEGSYMVAPSTSCPPIGCPGLDVSQDFLCRQPIQFRLEEYLSFTPWLPLPVETQDNFDGHVLRNLCANEEESTSIIQFSDGNPARNYPYEPFRLNGASESGRDPQHALDVVITGETPRRFEAAWGAYSFIGRIRLSDGLISLTRKPKNAGDDGCGTWVFEGYLHSRRTFVGKWGTLSALGQEGIGGIFSVSKTAD</sequence>
<keyword evidence="2" id="KW-1185">Reference proteome</keyword>
<dbReference type="AlphaFoldDB" id="A0A0D0E8F5"/>
<dbReference type="Proteomes" id="UP000054538">
    <property type="component" value="Unassembled WGS sequence"/>
</dbReference>
<accession>A0A0D0E8F5</accession>
<evidence type="ECO:0008006" key="3">
    <source>
        <dbReference type="Google" id="ProtNLM"/>
    </source>
</evidence>
<evidence type="ECO:0000313" key="2">
    <source>
        <dbReference type="Proteomes" id="UP000054538"/>
    </source>
</evidence>
<name>A0A0D0E8F5_9AGAM</name>
<protein>
    <recommendedName>
        <fullName evidence="3">F-box domain-containing protein</fullName>
    </recommendedName>
</protein>
<dbReference type="InParanoid" id="A0A0D0E8F5"/>
<dbReference type="OrthoDB" id="3007819at2759"/>
<evidence type="ECO:0000313" key="1">
    <source>
        <dbReference type="EMBL" id="KIK98444.1"/>
    </source>
</evidence>
<organism evidence="1 2">
    <name type="scientific">Paxillus rubicundulus Ve08.2h10</name>
    <dbReference type="NCBI Taxonomy" id="930991"/>
    <lineage>
        <taxon>Eukaryota</taxon>
        <taxon>Fungi</taxon>
        <taxon>Dikarya</taxon>
        <taxon>Basidiomycota</taxon>
        <taxon>Agaricomycotina</taxon>
        <taxon>Agaricomycetes</taxon>
        <taxon>Agaricomycetidae</taxon>
        <taxon>Boletales</taxon>
        <taxon>Paxilineae</taxon>
        <taxon>Paxillaceae</taxon>
        <taxon>Paxillus</taxon>
    </lineage>
</organism>